<accession>A0AAU8I6T3</accession>
<dbReference type="EMBL" id="CP131914">
    <property type="protein sequence ID" value="XCI80954.1"/>
    <property type="molecule type" value="Genomic_DNA"/>
</dbReference>
<dbReference type="KEGG" id="xin:Q7W82_01965"/>
<organism evidence="2">
    <name type="scientific">Xanthomonas indica</name>
    <dbReference type="NCBI Taxonomy" id="2912242"/>
    <lineage>
        <taxon>Bacteria</taxon>
        <taxon>Pseudomonadati</taxon>
        <taxon>Pseudomonadota</taxon>
        <taxon>Gammaproteobacteria</taxon>
        <taxon>Lysobacterales</taxon>
        <taxon>Lysobacteraceae</taxon>
        <taxon>Xanthomonas</taxon>
    </lineage>
</organism>
<evidence type="ECO:0000313" key="1">
    <source>
        <dbReference type="EMBL" id="MCI2261013.1"/>
    </source>
</evidence>
<name>A0AAU8I6T3_9XANT</name>
<dbReference type="PROSITE" id="PS51318">
    <property type="entry name" value="TAT"/>
    <property type="match status" value="1"/>
</dbReference>
<dbReference type="SUPFAM" id="SSF49899">
    <property type="entry name" value="Concanavalin A-like lectins/glucanases"/>
    <property type="match status" value="1"/>
</dbReference>
<dbReference type="InterPro" id="IPR015987">
    <property type="entry name" value="UCP022704"/>
</dbReference>
<dbReference type="InterPro" id="IPR013320">
    <property type="entry name" value="ConA-like_dom_sf"/>
</dbReference>
<sequence length="234" mass="25557">MANTGERDVDIVRRATLGGLAAGGVVLATGAPAARARAAPASGWEAGTWLNAPKVHRLLPGGVLEVVTDKGTDFWRETHYGFTRDSGHFLGIAAPARFTCQLRIRGNFEQLYDQAGLMVRIDARRWVKAGIELSDGRPMLSSVLTDGRSDWATGPYEADASDFWMRATVDKGVLRLQVSRDGKYWPLVRLCPFPVASSYLVGPMTCTPEREGLKVRFSDWSLGPVLGKDLHDLS</sequence>
<dbReference type="RefSeq" id="WP_242159116.1">
    <property type="nucleotide sequence ID" value="NZ_CP131914.1"/>
</dbReference>
<evidence type="ECO:0000313" key="2">
    <source>
        <dbReference type="EMBL" id="XCI80954.1"/>
    </source>
</evidence>
<dbReference type="PIRSF" id="PIRSF022704">
    <property type="entry name" value="UCP022704"/>
    <property type="match status" value="1"/>
</dbReference>
<dbReference type="Pfam" id="PF07081">
    <property type="entry name" value="DUF1349"/>
    <property type="match status" value="1"/>
</dbReference>
<proteinExistence type="predicted"/>
<dbReference type="AlphaFoldDB" id="A0AAU8I6T3"/>
<evidence type="ECO:0000313" key="3">
    <source>
        <dbReference type="Proteomes" id="UP001430647"/>
    </source>
</evidence>
<keyword evidence="3" id="KW-1185">Reference proteome</keyword>
<dbReference type="PANTHER" id="PTHR35332:SF2">
    <property type="entry name" value="REGULATION OF ENOLASE PROTEIN 1"/>
    <property type="match status" value="1"/>
</dbReference>
<dbReference type="InterPro" id="IPR009784">
    <property type="entry name" value="DUF1349"/>
</dbReference>
<dbReference type="EMBL" id="JAKJPQ010000004">
    <property type="protein sequence ID" value="MCI2261013.1"/>
    <property type="molecule type" value="Genomic_DNA"/>
</dbReference>
<reference evidence="1 3" key="1">
    <citation type="journal article" date="2022" name="Curr. Microbiol.">
        <title>Xanthomonas indica sp. nov., a Novel Member of Non-Pathogenic Xanthomonas Community from Healthy Rice Seeds.</title>
        <authorList>
            <person name="Rana R."/>
            <person name="Madhavan V.N."/>
            <person name="Saroha T."/>
            <person name="Bansal K."/>
            <person name="Kaur A."/>
            <person name="Sonti R.V."/>
            <person name="Patel H.K."/>
            <person name="Patil P.B."/>
        </authorList>
    </citation>
    <scope>NUCLEOTIDE SEQUENCE [LARGE SCALE GENOMIC DNA]</scope>
    <source>
        <strain evidence="1 3">PPL560</strain>
    </source>
</reference>
<dbReference type="Gene3D" id="2.60.120.200">
    <property type="match status" value="1"/>
</dbReference>
<gene>
    <name evidence="1" type="ORF">L3V74_05620</name>
    <name evidence="2" type="ORF">Q7W82_01965</name>
</gene>
<reference evidence="1" key="2">
    <citation type="submission" date="2022-01" db="EMBL/GenBank/DDBJ databases">
        <authorList>
            <person name="Rana R."/>
            <person name="Patil P.B."/>
        </authorList>
    </citation>
    <scope>NUCLEOTIDE SEQUENCE</scope>
    <source>
        <strain evidence="1">PPL560</strain>
    </source>
</reference>
<reference evidence="2" key="3">
    <citation type="submission" date="2023-08" db="EMBL/GenBank/DDBJ databases">
        <title>Complete genome sequence of Xanthomonas indica.</title>
        <authorList>
            <person name="Patil P.B."/>
            <person name="Rana R."/>
        </authorList>
    </citation>
    <scope>NUCLEOTIDE SEQUENCE</scope>
    <source>
        <strain evidence="2">PPL560</strain>
    </source>
</reference>
<dbReference type="InterPro" id="IPR006311">
    <property type="entry name" value="TAT_signal"/>
</dbReference>
<dbReference type="PANTHER" id="PTHR35332">
    <property type="entry name" value="REGULATION OF ENOLASE PROTEIN 1"/>
    <property type="match status" value="1"/>
</dbReference>
<protein>
    <submittedName>
        <fullName evidence="2">DUF1349 domain-containing protein</fullName>
    </submittedName>
</protein>
<dbReference type="Proteomes" id="UP001430647">
    <property type="component" value="Unassembled WGS sequence"/>
</dbReference>